<dbReference type="GO" id="GO:0006400">
    <property type="term" value="P:tRNA modification"/>
    <property type="evidence" value="ECO:0007669"/>
    <property type="project" value="UniProtKB-UniRule"/>
</dbReference>
<dbReference type="AlphaFoldDB" id="A0A1G7RPL8"/>
<dbReference type="OrthoDB" id="9807403at2"/>
<evidence type="ECO:0000313" key="11">
    <source>
        <dbReference type="Proteomes" id="UP000199708"/>
    </source>
</evidence>
<dbReference type="SMART" id="SM00977">
    <property type="entry name" value="TilS_C"/>
    <property type="match status" value="1"/>
</dbReference>
<dbReference type="SUPFAM" id="SSF56037">
    <property type="entry name" value="PheT/TilS domain"/>
    <property type="match status" value="1"/>
</dbReference>
<comment type="similarity">
    <text evidence="8">Belongs to the tRNA(Ile)-lysidine synthase family.</text>
</comment>
<dbReference type="STRING" id="120956.SAMN05421791_103123"/>
<name>A0A1G7RPL8_9LACT</name>
<dbReference type="GO" id="GO:0005524">
    <property type="term" value="F:ATP binding"/>
    <property type="evidence" value="ECO:0007669"/>
    <property type="project" value="UniProtKB-UniRule"/>
</dbReference>
<evidence type="ECO:0000256" key="2">
    <source>
        <dbReference type="ARBA" id="ARBA00022490"/>
    </source>
</evidence>
<evidence type="ECO:0000256" key="1">
    <source>
        <dbReference type="ARBA" id="ARBA00004496"/>
    </source>
</evidence>
<accession>A0A1G7RPL8</accession>
<dbReference type="GO" id="GO:0032267">
    <property type="term" value="F:tRNA(Ile)-lysidine synthase activity"/>
    <property type="evidence" value="ECO:0007669"/>
    <property type="project" value="UniProtKB-EC"/>
</dbReference>
<dbReference type="Proteomes" id="UP000199708">
    <property type="component" value="Unassembled WGS sequence"/>
</dbReference>
<evidence type="ECO:0000256" key="6">
    <source>
        <dbReference type="ARBA" id="ARBA00022840"/>
    </source>
</evidence>
<evidence type="ECO:0000259" key="9">
    <source>
        <dbReference type="SMART" id="SM00977"/>
    </source>
</evidence>
<dbReference type="GO" id="GO:0005737">
    <property type="term" value="C:cytoplasm"/>
    <property type="evidence" value="ECO:0007669"/>
    <property type="project" value="UniProtKB-SubCell"/>
</dbReference>
<comment type="function">
    <text evidence="8">Ligates lysine onto the cytidine present at position 34 of the AUA codon-specific tRNA(Ile) that contains the anticodon CAU, in an ATP-dependent manner. Cytidine is converted to lysidine, thus changing the amino acid specificity of the tRNA from methionine to isoleucine.</text>
</comment>
<dbReference type="InterPro" id="IPR012796">
    <property type="entry name" value="Lysidine-tRNA-synth_C"/>
</dbReference>
<dbReference type="SUPFAM" id="SSF52402">
    <property type="entry name" value="Adenine nucleotide alpha hydrolases-like"/>
    <property type="match status" value="1"/>
</dbReference>
<feature type="domain" description="Lysidine-tRNA(Ile) synthetase C-terminal" evidence="9">
    <location>
        <begin position="404"/>
        <end position="481"/>
    </location>
</feature>
<keyword evidence="4 8" id="KW-0819">tRNA processing</keyword>
<dbReference type="InterPro" id="IPR011063">
    <property type="entry name" value="TilS/TtcA_N"/>
</dbReference>
<comment type="domain">
    <text evidence="8">The N-terminal region contains the highly conserved SGGXDS motif, predicted to be a P-loop motif involved in ATP binding.</text>
</comment>
<organism evidence="10 11">
    <name type="scientific">Facklamia miroungae</name>
    <dbReference type="NCBI Taxonomy" id="120956"/>
    <lineage>
        <taxon>Bacteria</taxon>
        <taxon>Bacillati</taxon>
        <taxon>Bacillota</taxon>
        <taxon>Bacilli</taxon>
        <taxon>Lactobacillales</taxon>
        <taxon>Aerococcaceae</taxon>
        <taxon>Facklamia</taxon>
    </lineage>
</organism>
<dbReference type="InterPro" id="IPR014729">
    <property type="entry name" value="Rossmann-like_a/b/a_fold"/>
</dbReference>
<evidence type="ECO:0000256" key="7">
    <source>
        <dbReference type="ARBA" id="ARBA00048539"/>
    </source>
</evidence>
<dbReference type="Pfam" id="PF01171">
    <property type="entry name" value="ATP_bind_3"/>
    <property type="match status" value="1"/>
</dbReference>
<keyword evidence="5 8" id="KW-0547">Nucleotide-binding</keyword>
<dbReference type="RefSeq" id="WP_090289537.1">
    <property type="nucleotide sequence ID" value="NZ_FNCK01000003.1"/>
</dbReference>
<dbReference type="Pfam" id="PF11734">
    <property type="entry name" value="TilS_C"/>
    <property type="match status" value="1"/>
</dbReference>
<dbReference type="InterPro" id="IPR012795">
    <property type="entry name" value="tRNA_Ile_lys_synt_N"/>
</dbReference>
<evidence type="ECO:0000256" key="5">
    <source>
        <dbReference type="ARBA" id="ARBA00022741"/>
    </source>
</evidence>
<comment type="subcellular location">
    <subcellularLocation>
        <location evidence="1 8">Cytoplasm</location>
    </subcellularLocation>
</comment>
<dbReference type="Gene3D" id="3.40.50.620">
    <property type="entry name" value="HUPs"/>
    <property type="match status" value="1"/>
</dbReference>
<keyword evidence="3 8" id="KW-0436">Ligase</keyword>
<dbReference type="HAMAP" id="MF_01161">
    <property type="entry name" value="tRNA_Ile_lys_synt"/>
    <property type="match status" value="1"/>
</dbReference>
<dbReference type="PANTHER" id="PTHR43033">
    <property type="entry name" value="TRNA(ILE)-LYSIDINE SYNTHASE-RELATED"/>
    <property type="match status" value="1"/>
</dbReference>
<dbReference type="CDD" id="cd01992">
    <property type="entry name" value="TilS_N"/>
    <property type="match status" value="1"/>
</dbReference>
<evidence type="ECO:0000313" key="10">
    <source>
        <dbReference type="EMBL" id="SDG12574.1"/>
    </source>
</evidence>
<dbReference type="EMBL" id="FNCK01000003">
    <property type="protein sequence ID" value="SDG12574.1"/>
    <property type="molecule type" value="Genomic_DNA"/>
</dbReference>
<proteinExistence type="inferred from homology"/>
<dbReference type="EC" id="6.3.4.19" evidence="8"/>
<keyword evidence="6 8" id="KW-0067">ATP-binding</keyword>
<feature type="binding site" evidence="8">
    <location>
        <begin position="29"/>
        <end position="34"/>
    </location>
    <ligand>
        <name>ATP</name>
        <dbReference type="ChEBI" id="CHEBI:30616"/>
    </ligand>
</feature>
<evidence type="ECO:0000256" key="8">
    <source>
        <dbReference type="HAMAP-Rule" id="MF_01161"/>
    </source>
</evidence>
<dbReference type="PANTHER" id="PTHR43033:SF1">
    <property type="entry name" value="TRNA(ILE)-LYSIDINE SYNTHASE-RELATED"/>
    <property type="match status" value="1"/>
</dbReference>
<evidence type="ECO:0000256" key="3">
    <source>
        <dbReference type="ARBA" id="ARBA00022598"/>
    </source>
</evidence>
<dbReference type="NCBIfam" id="TIGR02432">
    <property type="entry name" value="lysidine_TilS_N"/>
    <property type="match status" value="1"/>
</dbReference>
<comment type="catalytic activity">
    <reaction evidence="7 8">
        <text>cytidine(34) in tRNA(Ile2) + L-lysine + ATP = lysidine(34) in tRNA(Ile2) + AMP + diphosphate + H(+)</text>
        <dbReference type="Rhea" id="RHEA:43744"/>
        <dbReference type="Rhea" id="RHEA-COMP:10625"/>
        <dbReference type="Rhea" id="RHEA-COMP:10670"/>
        <dbReference type="ChEBI" id="CHEBI:15378"/>
        <dbReference type="ChEBI" id="CHEBI:30616"/>
        <dbReference type="ChEBI" id="CHEBI:32551"/>
        <dbReference type="ChEBI" id="CHEBI:33019"/>
        <dbReference type="ChEBI" id="CHEBI:82748"/>
        <dbReference type="ChEBI" id="CHEBI:83665"/>
        <dbReference type="ChEBI" id="CHEBI:456215"/>
        <dbReference type="EC" id="6.3.4.19"/>
    </reaction>
</comment>
<dbReference type="InterPro" id="IPR012094">
    <property type="entry name" value="tRNA_Ile_lys_synt"/>
</dbReference>
<keyword evidence="2 8" id="KW-0963">Cytoplasm</keyword>
<dbReference type="NCBIfam" id="TIGR02433">
    <property type="entry name" value="lysidine_TilS_C"/>
    <property type="match status" value="1"/>
</dbReference>
<evidence type="ECO:0000256" key="4">
    <source>
        <dbReference type="ARBA" id="ARBA00022694"/>
    </source>
</evidence>
<sequence>MEATFRQFKNKVESWPSWEECQTIVLAISGGVDSMVLLHLMIELVQLNEYKDRQLVVAHFNHRLRSPEIHDKEQTLVVETAKKHDLVYFVSKWESPSKSNIEANARQARYQFLADVLDASQGDCLMTAHHLDDAVETMFMRMVRGTSLKGLTGIRDNYQRVMKATNNGVTVTALMRPLINFRKADLYRYAKAHQIRYYEDESNQETEYLRNRIRQQYLPQIELENPQFYNNLFAMQQQLTSSYQAHYETYMKEEPILLAKLEAKRWALDVEKWRNLSYEFREVFLTIFFEERFIEVAGQYDKEAINHLLDQILNTENPNYRFNLAPGWVSRREYNYIFIEPEERKLPQLSDYRVDLSSNNKWFSLGNGLWIGLFNRAFVNNQMRKAVDDFLALDLSGFKRTPAFHIRHRQDGDLIELNSSKGSYHKKISRILIDDKIPSSLRDRIWLIVNDDNEVIWMIGHQSSSKYQPQKPENITHYLLVQKMY</sequence>
<gene>
    <name evidence="8" type="primary">tilS</name>
    <name evidence="10" type="ORF">SAMN05421791_103123</name>
</gene>
<keyword evidence="11" id="KW-1185">Reference proteome</keyword>
<protein>
    <recommendedName>
        <fullName evidence="8">tRNA(Ile)-lysidine synthase</fullName>
        <ecNumber evidence="8">6.3.4.19</ecNumber>
    </recommendedName>
    <alternativeName>
        <fullName evidence="8">tRNA(Ile)-2-lysyl-cytidine synthase</fullName>
    </alternativeName>
    <alternativeName>
        <fullName evidence="8">tRNA(Ile)-lysidine synthetase</fullName>
    </alternativeName>
</protein>
<reference evidence="10 11" key="1">
    <citation type="submission" date="2016-10" db="EMBL/GenBank/DDBJ databases">
        <authorList>
            <person name="de Groot N.N."/>
        </authorList>
    </citation>
    <scope>NUCLEOTIDE SEQUENCE [LARGE SCALE GENOMIC DNA]</scope>
    <source>
        <strain evidence="10 11">ATCC BAA-466</strain>
    </source>
</reference>